<reference evidence="2" key="1">
    <citation type="submission" date="2016-12" db="EMBL/GenBank/DDBJ databases">
        <authorList>
            <person name="Gulvik C.A."/>
        </authorList>
    </citation>
    <scope>NUCLEOTIDE SEQUENCE [LARGE SCALE GENOMIC DNA]</scope>
    <source>
        <strain evidence="2">ATCC 51725</strain>
    </source>
</reference>
<organism evidence="1 2">
    <name type="scientific">Streptococcus acidominimus</name>
    <dbReference type="NCBI Taxonomy" id="1326"/>
    <lineage>
        <taxon>Bacteria</taxon>
        <taxon>Bacillati</taxon>
        <taxon>Bacillota</taxon>
        <taxon>Bacilli</taxon>
        <taxon>Lactobacillales</taxon>
        <taxon>Streptococcaceae</taxon>
        <taxon>Streptococcus</taxon>
    </lineage>
</organism>
<dbReference type="Proteomes" id="UP000186437">
    <property type="component" value="Unassembled WGS sequence"/>
</dbReference>
<evidence type="ECO:0000313" key="1">
    <source>
        <dbReference type="EMBL" id="OLF50638.1"/>
    </source>
</evidence>
<dbReference type="EMBL" id="MSJL01000003">
    <property type="protein sequence ID" value="OLF50638.1"/>
    <property type="molecule type" value="Genomic_DNA"/>
</dbReference>
<gene>
    <name evidence="1" type="ORF">BU200_01035</name>
</gene>
<keyword evidence="2" id="KW-1185">Reference proteome</keyword>
<accession>A0A1Q8EFU2</accession>
<name>A0A1Q8EFU2_STRAI</name>
<protein>
    <submittedName>
        <fullName evidence="1">Uncharacterized protein</fullName>
    </submittedName>
</protein>
<evidence type="ECO:0000313" key="2">
    <source>
        <dbReference type="Proteomes" id="UP000186437"/>
    </source>
</evidence>
<sequence>MIFWRKQMSKRSNDYKNGYRDAIRFAISEIDENIDNFSIDEGVGNEIVGNLKTIFRKVYQDE</sequence>
<comment type="caution">
    <text evidence="1">The sequence shown here is derived from an EMBL/GenBank/DDBJ whole genome shotgun (WGS) entry which is preliminary data.</text>
</comment>
<dbReference type="AlphaFoldDB" id="A0A1Q8EFU2"/>
<proteinExistence type="predicted"/>